<evidence type="ECO:0000256" key="12">
    <source>
        <dbReference type="ARBA" id="ARBA00048610"/>
    </source>
</evidence>
<dbReference type="GO" id="GO:0015833">
    <property type="term" value="P:peptide transport"/>
    <property type="evidence" value="ECO:0007669"/>
    <property type="project" value="InterPro"/>
</dbReference>
<dbReference type="CDD" id="cd03257">
    <property type="entry name" value="ABC_NikE_OppD_transporters"/>
    <property type="match status" value="1"/>
</dbReference>
<dbReference type="PROSITE" id="PS50893">
    <property type="entry name" value="ABC_TRANSPORTER_2"/>
    <property type="match status" value="1"/>
</dbReference>
<keyword evidence="3" id="KW-1003">Cell membrane</keyword>
<dbReference type="GO" id="GO:0005524">
    <property type="term" value="F:ATP binding"/>
    <property type="evidence" value="ECO:0007669"/>
    <property type="project" value="UniProtKB-KW"/>
</dbReference>
<comment type="subcellular location">
    <subcellularLocation>
        <location evidence="1">Cell membrane</location>
        <topology evidence="1">Peripheral membrane protein</topology>
    </subcellularLocation>
</comment>
<evidence type="ECO:0000256" key="6">
    <source>
        <dbReference type="ARBA" id="ARBA00022967"/>
    </source>
</evidence>
<evidence type="ECO:0000256" key="2">
    <source>
        <dbReference type="ARBA" id="ARBA00022448"/>
    </source>
</evidence>
<evidence type="ECO:0000256" key="13">
    <source>
        <dbReference type="SAM" id="MobiDB-lite"/>
    </source>
</evidence>
<evidence type="ECO:0000256" key="1">
    <source>
        <dbReference type="ARBA" id="ARBA00004202"/>
    </source>
</evidence>
<dbReference type="EMBL" id="FNPB01000009">
    <property type="protein sequence ID" value="SDY25838.1"/>
    <property type="molecule type" value="Genomic_DNA"/>
</dbReference>
<evidence type="ECO:0000259" key="14">
    <source>
        <dbReference type="PROSITE" id="PS50893"/>
    </source>
</evidence>
<accession>A0A1H3IFI0</accession>
<dbReference type="AlphaFoldDB" id="A0A1H3IFI0"/>
<dbReference type="PANTHER" id="PTHR43297:SF13">
    <property type="entry name" value="NICKEL ABC TRANSPORTER, ATP-BINDING PROTEIN"/>
    <property type="match status" value="1"/>
</dbReference>
<dbReference type="GO" id="GO:0015413">
    <property type="term" value="F:ABC-type nickel transporter activity"/>
    <property type="evidence" value="ECO:0007669"/>
    <property type="project" value="UniProtKB-EC"/>
</dbReference>
<keyword evidence="8" id="KW-0472">Membrane</keyword>
<keyword evidence="5 15" id="KW-0067">ATP-binding</keyword>
<dbReference type="InterPro" id="IPR017871">
    <property type="entry name" value="ABC_transporter-like_CS"/>
</dbReference>
<evidence type="ECO:0000256" key="9">
    <source>
        <dbReference type="ARBA" id="ARBA00038669"/>
    </source>
</evidence>
<comment type="catalytic activity">
    <reaction evidence="12">
        <text>Ni(2+)(out) + ATP + H2O = Ni(2+)(in) + ADP + phosphate + H(+)</text>
        <dbReference type="Rhea" id="RHEA:15557"/>
        <dbReference type="ChEBI" id="CHEBI:15377"/>
        <dbReference type="ChEBI" id="CHEBI:15378"/>
        <dbReference type="ChEBI" id="CHEBI:30616"/>
        <dbReference type="ChEBI" id="CHEBI:43474"/>
        <dbReference type="ChEBI" id="CHEBI:49786"/>
        <dbReference type="ChEBI" id="CHEBI:456216"/>
        <dbReference type="EC" id="7.2.2.11"/>
    </reaction>
    <physiologicalReaction direction="left-to-right" evidence="12">
        <dbReference type="Rhea" id="RHEA:15558"/>
    </physiologicalReaction>
</comment>
<name>A0A1H3IFI0_9EURY</name>
<dbReference type="Pfam" id="PF08352">
    <property type="entry name" value="oligo_HPY"/>
    <property type="match status" value="1"/>
</dbReference>
<dbReference type="PANTHER" id="PTHR43297">
    <property type="entry name" value="OLIGOPEPTIDE TRANSPORT ATP-BINDING PROTEIN APPD"/>
    <property type="match status" value="1"/>
</dbReference>
<dbReference type="NCBIfam" id="TIGR01727">
    <property type="entry name" value="oligo_HPY"/>
    <property type="match status" value="1"/>
</dbReference>
<feature type="region of interest" description="Disordered" evidence="13">
    <location>
        <begin position="297"/>
        <end position="324"/>
    </location>
</feature>
<keyword evidence="16" id="KW-1185">Reference proteome</keyword>
<dbReference type="Gene3D" id="3.40.50.300">
    <property type="entry name" value="P-loop containing nucleotide triphosphate hydrolases"/>
    <property type="match status" value="1"/>
</dbReference>
<dbReference type="Proteomes" id="UP000199170">
    <property type="component" value="Unassembled WGS sequence"/>
</dbReference>
<evidence type="ECO:0000256" key="4">
    <source>
        <dbReference type="ARBA" id="ARBA00022741"/>
    </source>
</evidence>
<evidence type="ECO:0000313" key="16">
    <source>
        <dbReference type="Proteomes" id="UP000199170"/>
    </source>
</evidence>
<keyword evidence="6" id="KW-1278">Translocase</keyword>
<evidence type="ECO:0000256" key="3">
    <source>
        <dbReference type="ARBA" id="ARBA00022475"/>
    </source>
</evidence>
<dbReference type="SMART" id="SM00382">
    <property type="entry name" value="AAA"/>
    <property type="match status" value="1"/>
</dbReference>
<gene>
    <name evidence="15" type="ORF">SAMN04487946_109143</name>
</gene>
<proteinExistence type="predicted"/>
<evidence type="ECO:0000313" key="15">
    <source>
        <dbReference type="EMBL" id="SDY25838.1"/>
    </source>
</evidence>
<keyword evidence="4" id="KW-0547">Nucleotide-binding</keyword>
<dbReference type="GO" id="GO:0005886">
    <property type="term" value="C:plasma membrane"/>
    <property type="evidence" value="ECO:0007669"/>
    <property type="project" value="UniProtKB-SubCell"/>
</dbReference>
<dbReference type="OrthoDB" id="18209at2157"/>
<sequence length="324" mass="35848">MTQPLLEIDDLHTNFDTNSGTVNALRGVNLTINEGERVGLVGESGSGKSVTAQSILRLVDSPGRIADGSITLNGRDLLSLSESGMQNVRGRDITMIFQDPSTSLDPVYSIRSQMIETIGHNRNMSDAEAESVAIEYLERVDMPNPERILDSYPHELSGGMKQRVSIAMALGFDPDLIIADEPTTALDVTVQKKVMEIFKDIVEEEDLSVLWITHNLGVVAEFCDKIAVIYAGEVVEYGSVYDIFDRPAHPYTRELLQTIPNIERADEELRVIEGTVPNMRDPPSGCAFHPRCPDAEPRCETTRPDRVDGREHQASCLVHDAEDQ</sequence>
<dbReference type="InterPro" id="IPR050388">
    <property type="entry name" value="ABC_Ni/Peptide_Import"/>
</dbReference>
<dbReference type="Pfam" id="PF00005">
    <property type="entry name" value="ABC_tran"/>
    <property type="match status" value="1"/>
</dbReference>
<evidence type="ECO:0000256" key="7">
    <source>
        <dbReference type="ARBA" id="ARBA00023065"/>
    </source>
</evidence>
<dbReference type="EC" id="7.2.2.11" evidence="10"/>
<evidence type="ECO:0000256" key="11">
    <source>
        <dbReference type="ARBA" id="ARBA00044143"/>
    </source>
</evidence>
<keyword evidence="2" id="KW-0813">Transport</keyword>
<dbReference type="PROSITE" id="PS00211">
    <property type="entry name" value="ABC_TRANSPORTER_1"/>
    <property type="match status" value="1"/>
</dbReference>
<dbReference type="InterPro" id="IPR003439">
    <property type="entry name" value="ABC_transporter-like_ATP-bd"/>
</dbReference>
<reference evidence="16" key="1">
    <citation type="submission" date="2016-10" db="EMBL/GenBank/DDBJ databases">
        <authorList>
            <person name="Varghese N."/>
            <person name="Submissions S."/>
        </authorList>
    </citation>
    <scope>NUCLEOTIDE SEQUENCE [LARGE SCALE GENOMIC DNA]</scope>
    <source>
        <strain evidence="16">CGMCC 1.10118</strain>
    </source>
</reference>
<dbReference type="InterPro" id="IPR027417">
    <property type="entry name" value="P-loop_NTPase"/>
</dbReference>
<comment type="subunit">
    <text evidence="9">The complex is composed of two ATP-binding proteins (NikD and NikE), two transmembrane proteins (NikB and NikC) and a solute-binding protein (NikA).</text>
</comment>
<dbReference type="FunFam" id="3.40.50.300:FF:000016">
    <property type="entry name" value="Oligopeptide ABC transporter ATP-binding component"/>
    <property type="match status" value="1"/>
</dbReference>
<dbReference type="InterPro" id="IPR003593">
    <property type="entry name" value="AAA+_ATPase"/>
</dbReference>
<feature type="domain" description="ABC transporter" evidence="14">
    <location>
        <begin position="6"/>
        <end position="256"/>
    </location>
</feature>
<evidence type="ECO:0000256" key="10">
    <source>
        <dbReference type="ARBA" id="ARBA00039098"/>
    </source>
</evidence>
<protein>
    <recommendedName>
        <fullName evidence="11">Nickel import system ATP-binding protein NikD</fullName>
        <ecNumber evidence="10">7.2.2.11</ecNumber>
    </recommendedName>
</protein>
<dbReference type="GO" id="GO:0016887">
    <property type="term" value="F:ATP hydrolysis activity"/>
    <property type="evidence" value="ECO:0007669"/>
    <property type="project" value="InterPro"/>
</dbReference>
<dbReference type="STRING" id="660517.SAMN04487946_109143"/>
<evidence type="ECO:0000256" key="5">
    <source>
        <dbReference type="ARBA" id="ARBA00022840"/>
    </source>
</evidence>
<dbReference type="SUPFAM" id="SSF52540">
    <property type="entry name" value="P-loop containing nucleoside triphosphate hydrolases"/>
    <property type="match status" value="1"/>
</dbReference>
<dbReference type="InterPro" id="IPR013563">
    <property type="entry name" value="Oligopep_ABC_C"/>
</dbReference>
<keyword evidence="7" id="KW-0406">Ion transport</keyword>
<dbReference type="RefSeq" id="WP_089768153.1">
    <property type="nucleotide sequence ID" value="NZ_FNPB01000009.1"/>
</dbReference>
<organism evidence="15 16">
    <name type="scientific">Halobellus clavatus</name>
    <dbReference type="NCBI Taxonomy" id="660517"/>
    <lineage>
        <taxon>Archaea</taxon>
        <taxon>Methanobacteriati</taxon>
        <taxon>Methanobacteriota</taxon>
        <taxon>Stenosarchaea group</taxon>
        <taxon>Halobacteria</taxon>
        <taxon>Halobacteriales</taxon>
        <taxon>Haloferacaceae</taxon>
        <taxon>Halobellus</taxon>
    </lineage>
</organism>
<evidence type="ECO:0000256" key="8">
    <source>
        <dbReference type="ARBA" id="ARBA00023136"/>
    </source>
</evidence>